<dbReference type="AlphaFoldDB" id="A0AAV7LAR6"/>
<evidence type="ECO:0000313" key="2">
    <source>
        <dbReference type="EMBL" id="KAJ1087482.1"/>
    </source>
</evidence>
<keyword evidence="3" id="KW-1185">Reference proteome</keyword>
<feature type="region of interest" description="Disordered" evidence="1">
    <location>
        <begin position="1"/>
        <end position="60"/>
    </location>
</feature>
<name>A0AAV7LAR6_PLEWA</name>
<organism evidence="2 3">
    <name type="scientific">Pleurodeles waltl</name>
    <name type="common">Iberian ribbed newt</name>
    <dbReference type="NCBI Taxonomy" id="8319"/>
    <lineage>
        <taxon>Eukaryota</taxon>
        <taxon>Metazoa</taxon>
        <taxon>Chordata</taxon>
        <taxon>Craniata</taxon>
        <taxon>Vertebrata</taxon>
        <taxon>Euteleostomi</taxon>
        <taxon>Amphibia</taxon>
        <taxon>Batrachia</taxon>
        <taxon>Caudata</taxon>
        <taxon>Salamandroidea</taxon>
        <taxon>Salamandridae</taxon>
        <taxon>Pleurodelinae</taxon>
        <taxon>Pleurodeles</taxon>
    </lineage>
</organism>
<dbReference type="Proteomes" id="UP001066276">
    <property type="component" value="Chromosome 11"/>
</dbReference>
<dbReference type="EMBL" id="JANPWB010000015">
    <property type="protein sequence ID" value="KAJ1087482.1"/>
    <property type="molecule type" value="Genomic_DNA"/>
</dbReference>
<reference evidence="2" key="1">
    <citation type="journal article" date="2022" name="bioRxiv">
        <title>Sequencing and chromosome-scale assembly of the giantPleurodeles waltlgenome.</title>
        <authorList>
            <person name="Brown T."/>
            <person name="Elewa A."/>
            <person name="Iarovenko S."/>
            <person name="Subramanian E."/>
            <person name="Araus A.J."/>
            <person name="Petzold A."/>
            <person name="Susuki M."/>
            <person name="Suzuki K.-i.T."/>
            <person name="Hayashi T."/>
            <person name="Toyoda A."/>
            <person name="Oliveira C."/>
            <person name="Osipova E."/>
            <person name="Leigh N.D."/>
            <person name="Simon A."/>
            <person name="Yun M.H."/>
        </authorList>
    </citation>
    <scope>NUCLEOTIDE SEQUENCE</scope>
    <source>
        <strain evidence="2">20211129_DDA</strain>
        <tissue evidence="2">Liver</tissue>
    </source>
</reference>
<evidence type="ECO:0000313" key="3">
    <source>
        <dbReference type="Proteomes" id="UP001066276"/>
    </source>
</evidence>
<feature type="compositionally biased region" description="Basic and acidic residues" evidence="1">
    <location>
        <begin position="11"/>
        <end position="26"/>
    </location>
</feature>
<dbReference type="InterPro" id="IPR042566">
    <property type="entry name" value="L1_C"/>
</dbReference>
<accession>A0AAV7LAR6</accession>
<dbReference type="Gene3D" id="3.30.250.20">
    <property type="entry name" value="L1 transposable element, C-terminal domain"/>
    <property type="match status" value="1"/>
</dbReference>
<sequence length="155" mass="17096">MPTKGLQLQQKKQEGPRTKELTRSQMDHAGGNLGGKNTTLNLHSVPKSSNDGGSHPTELGNRSAIFEKASPDARWGCDGHTFFTCSDFCQATVKRRWRLRQLIKPVQELGGTAYLLNPACLKIVLDGYVRTFTSDIKASEYLKNVSPGFEAKKTS</sequence>
<feature type="compositionally biased region" description="Low complexity" evidence="1">
    <location>
        <begin position="1"/>
        <end position="10"/>
    </location>
</feature>
<gene>
    <name evidence="2" type="ORF">NDU88_000651</name>
</gene>
<proteinExistence type="predicted"/>
<comment type="caution">
    <text evidence="2">The sequence shown here is derived from an EMBL/GenBank/DDBJ whole genome shotgun (WGS) entry which is preliminary data.</text>
</comment>
<evidence type="ECO:0000256" key="1">
    <source>
        <dbReference type="SAM" id="MobiDB-lite"/>
    </source>
</evidence>
<protein>
    <submittedName>
        <fullName evidence="2">Uncharacterized protein</fullName>
    </submittedName>
</protein>